<accession>A0A084VS85</accession>
<evidence type="ECO:0000313" key="3">
    <source>
        <dbReference type="Proteomes" id="UP000030765"/>
    </source>
</evidence>
<sequence length="55" mass="5995">MASSVGNMETDDLSDTMNDFLPLLPENIKQELFDATEKGNLCDSVENKVSNANGM</sequence>
<protein>
    <submittedName>
        <fullName evidence="1 2">Uncharacterized protein</fullName>
    </submittedName>
</protein>
<dbReference type="EMBL" id="KE525039">
    <property type="protein sequence ID" value="KFB40829.1"/>
    <property type="molecule type" value="Genomic_DNA"/>
</dbReference>
<organism evidence="1">
    <name type="scientific">Anopheles sinensis</name>
    <name type="common">Mosquito</name>
    <dbReference type="NCBI Taxonomy" id="74873"/>
    <lineage>
        <taxon>Eukaryota</taxon>
        <taxon>Metazoa</taxon>
        <taxon>Ecdysozoa</taxon>
        <taxon>Arthropoda</taxon>
        <taxon>Hexapoda</taxon>
        <taxon>Insecta</taxon>
        <taxon>Pterygota</taxon>
        <taxon>Neoptera</taxon>
        <taxon>Endopterygota</taxon>
        <taxon>Diptera</taxon>
        <taxon>Nematocera</taxon>
        <taxon>Culicoidea</taxon>
        <taxon>Culicidae</taxon>
        <taxon>Anophelinae</taxon>
        <taxon>Anopheles</taxon>
    </lineage>
</organism>
<dbReference type="STRING" id="74873.A0A084VS85"/>
<reference evidence="1 3" key="1">
    <citation type="journal article" date="2014" name="BMC Genomics">
        <title>Genome sequence of Anopheles sinensis provides insight into genetics basis of mosquito competence for malaria parasites.</title>
        <authorList>
            <person name="Zhou D."/>
            <person name="Zhang D."/>
            <person name="Ding G."/>
            <person name="Shi L."/>
            <person name="Hou Q."/>
            <person name="Ye Y."/>
            <person name="Xu Y."/>
            <person name="Zhou H."/>
            <person name="Xiong C."/>
            <person name="Li S."/>
            <person name="Yu J."/>
            <person name="Hong S."/>
            <person name="Yu X."/>
            <person name="Zou P."/>
            <person name="Chen C."/>
            <person name="Chang X."/>
            <person name="Wang W."/>
            <person name="Lv Y."/>
            <person name="Sun Y."/>
            <person name="Ma L."/>
            <person name="Shen B."/>
            <person name="Zhu C."/>
        </authorList>
    </citation>
    <scope>NUCLEOTIDE SEQUENCE [LARGE SCALE GENOMIC DNA]</scope>
</reference>
<dbReference type="Proteomes" id="UP000030765">
    <property type="component" value="Unassembled WGS sequence"/>
</dbReference>
<reference evidence="2" key="2">
    <citation type="submission" date="2020-05" db="UniProtKB">
        <authorList>
            <consortium name="EnsemblMetazoa"/>
        </authorList>
    </citation>
    <scope>IDENTIFICATION</scope>
</reference>
<dbReference type="EMBL" id="ATLV01015873">
    <property type="status" value="NOT_ANNOTATED_CDS"/>
    <property type="molecule type" value="Genomic_DNA"/>
</dbReference>
<keyword evidence="3" id="KW-1185">Reference proteome</keyword>
<name>A0A084VS85_ANOSI</name>
<dbReference type="EnsemblMetazoa" id="ASIC008358-RA">
    <property type="protein sequence ID" value="ASIC008358-PA"/>
    <property type="gene ID" value="ASIC008358"/>
</dbReference>
<dbReference type="VEuPathDB" id="VectorBase:ASIC008358"/>
<evidence type="ECO:0000313" key="1">
    <source>
        <dbReference type="EMBL" id="KFB40829.1"/>
    </source>
</evidence>
<dbReference type="AlphaFoldDB" id="A0A084VS85"/>
<evidence type="ECO:0000313" key="2">
    <source>
        <dbReference type="EnsemblMetazoa" id="ASIC008358-PA"/>
    </source>
</evidence>
<gene>
    <name evidence="1" type="ORF">ZHAS_00008358</name>
</gene>
<proteinExistence type="predicted"/>